<evidence type="ECO:0000256" key="4">
    <source>
        <dbReference type="ARBA" id="ARBA00013106"/>
    </source>
</evidence>
<comment type="cofactor">
    <cofactor evidence="2 9 10">
        <name>Mg(2+)</name>
        <dbReference type="ChEBI" id="CHEBI:18420"/>
    </cofactor>
</comment>
<dbReference type="Proteomes" id="UP000562395">
    <property type="component" value="Unassembled WGS sequence"/>
</dbReference>
<proteinExistence type="inferred from homology"/>
<evidence type="ECO:0000256" key="8">
    <source>
        <dbReference type="ARBA" id="ARBA00022842"/>
    </source>
</evidence>
<feature type="binding site" evidence="9">
    <location>
        <position position="87"/>
    </location>
    <ligand>
        <name>Mg(2+)</name>
        <dbReference type="ChEBI" id="CHEBI:18420"/>
        <label>1</label>
        <note>catalytic</note>
    </ligand>
</feature>
<feature type="binding site" evidence="9">
    <location>
        <position position="70"/>
    </location>
    <ligand>
        <name>Mg(2+)</name>
        <dbReference type="ChEBI" id="CHEBI:18420"/>
        <label>1</label>
        <note>catalytic</note>
    </ligand>
</feature>
<dbReference type="PROSITE" id="PS00630">
    <property type="entry name" value="IMP_2"/>
    <property type="match status" value="1"/>
</dbReference>
<organism evidence="11 12">
    <name type="scientific">Novosphingobium hassiacum</name>
    <dbReference type="NCBI Taxonomy" id="173676"/>
    <lineage>
        <taxon>Bacteria</taxon>
        <taxon>Pseudomonadati</taxon>
        <taxon>Pseudomonadota</taxon>
        <taxon>Alphaproteobacteria</taxon>
        <taxon>Sphingomonadales</taxon>
        <taxon>Sphingomonadaceae</taxon>
        <taxon>Novosphingobium</taxon>
    </lineage>
</organism>
<evidence type="ECO:0000256" key="9">
    <source>
        <dbReference type="PIRSR" id="PIRSR600760-2"/>
    </source>
</evidence>
<reference evidence="11 12" key="1">
    <citation type="submission" date="2020-08" db="EMBL/GenBank/DDBJ databases">
        <title>Genomic Encyclopedia of Type Strains, Phase IV (KMG-IV): sequencing the most valuable type-strain genomes for metagenomic binning, comparative biology and taxonomic classification.</title>
        <authorList>
            <person name="Goeker M."/>
        </authorList>
    </citation>
    <scope>NUCLEOTIDE SEQUENCE [LARGE SCALE GENOMIC DNA]</scope>
    <source>
        <strain evidence="11 12">DSM 14552</strain>
    </source>
</reference>
<dbReference type="InterPro" id="IPR020550">
    <property type="entry name" value="Inositol_monophosphatase_CS"/>
</dbReference>
<dbReference type="Gene3D" id="3.40.190.80">
    <property type="match status" value="1"/>
</dbReference>
<accession>A0A7W6EW98</accession>
<dbReference type="Pfam" id="PF00459">
    <property type="entry name" value="Inositol_P"/>
    <property type="match status" value="1"/>
</dbReference>
<dbReference type="RefSeq" id="WP_183613530.1">
    <property type="nucleotide sequence ID" value="NZ_JACICY010000005.1"/>
</dbReference>
<dbReference type="Gene3D" id="3.30.540.10">
    <property type="entry name" value="Fructose-1,6-Bisphosphatase, subunit A, domain 1"/>
    <property type="match status" value="1"/>
</dbReference>
<feature type="binding site" evidence="9">
    <location>
        <position position="90"/>
    </location>
    <ligand>
        <name>Mg(2+)</name>
        <dbReference type="ChEBI" id="CHEBI:18420"/>
        <label>2</label>
    </ligand>
</feature>
<comment type="similarity">
    <text evidence="3 10">Belongs to the inositol monophosphatase superfamily.</text>
</comment>
<feature type="binding site" evidence="9">
    <location>
        <position position="89"/>
    </location>
    <ligand>
        <name>Mg(2+)</name>
        <dbReference type="ChEBI" id="CHEBI:18420"/>
        <label>1</label>
        <note>catalytic</note>
    </ligand>
</feature>
<keyword evidence="12" id="KW-1185">Reference proteome</keyword>
<evidence type="ECO:0000256" key="2">
    <source>
        <dbReference type="ARBA" id="ARBA00001946"/>
    </source>
</evidence>
<dbReference type="PRINTS" id="PR00377">
    <property type="entry name" value="IMPHPHTASES"/>
</dbReference>
<protein>
    <recommendedName>
        <fullName evidence="5 10">Inositol-1-monophosphatase</fullName>
        <ecNumber evidence="4 10">3.1.3.25</ecNumber>
    </recommendedName>
</protein>
<dbReference type="InterPro" id="IPR033942">
    <property type="entry name" value="IMPase"/>
</dbReference>
<keyword evidence="6 9" id="KW-0479">Metal-binding</keyword>
<gene>
    <name evidence="11" type="ORF">GGQ88_002439</name>
</gene>
<dbReference type="AlphaFoldDB" id="A0A7W6EW98"/>
<dbReference type="GO" id="GO:0008934">
    <property type="term" value="F:inositol monophosphate 1-phosphatase activity"/>
    <property type="evidence" value="ECO:0007669"/>
    <property type="project" value="InterPro"/>
</dbReference>
<dbReference type="GO" id="GO:0046872">
    <property type="term" value="F:metal ion binding"/>
    <property type="evidence" value="ECO:0007669"/>
    <property type="project" value="UniProtKB-KW"/>
</dbReference>
<evidence type="ECO:0000256" key="1">
    <source>
        <dbReference type="ARBA" id="ARBA00001033"/>
    </source>
</evidence>
<evidence type="ECO:0000256" key="5">
    <source>
        <dbReference type="ARBA" id="ARBA00019784"/>
    </source>
</evidence>
<dbReference type="SUPFAM" id="SSF56655">
    <property type="entry name" value="Carbohydrate phosphatase"/>
    <property type="match status" value="1"/>
</dbReference>
<evidence type="ECO:0000313" key="12">
    <source>
        <dbReference type="Proteomes" id="UP000562395"/>
    </source>
</evidence>
<dbReference type="PROSITE" id="PS00629">
    <property type="entry name" value="IMP_1"/>
    <property type="match status" value="1"/>
</dbReference>
<dbReference type="InterPro" id="IPR020583">
    <property type="entry name" value="Inositol_monoP_metal-BS"/>
</dbReference>
<evidence type="ECO:0000313" key="11">
    <source>
        <dbReference type="EMBL" id="MBB3861167.1"/>
    </source>
</evidence>
<dbReference type="PRINTS" id="PR01959">
    <property type="entry name" value="SBIMPHPHTASE"/>
</dbReference>
<dbReference type="InterPro" id="IPR000760">
    <property type="entry name" value="Inositol_monophosphatase-like"/>
</dbReference>
<dbReference type="GO" id="GO:0007165">
    <property type="term" value="P:signal transduction"/>
    <property type="evidence" value="ECO:0007669"/>
    <property type="project" value="TreeGrafter"/>
</dbReference>
<dbReference type="PANTHER" id="PTHR20854:SF4">
    <property type="entry name" value="INOSITOL-1-MONOPHOSPHATASE-RELATED"/>
    <property type="match status" value="1"/>
</dbReference>
<comment type="caution">
    <text evidence="11">The sequence shown here is derived from an EMBL/GenBank/DDBJ whole genome shotgun (WGS) entry which is preliminary data.</text>
</comment>
<evidence type="ECO:0000256" key="10">
    <source>
        <dbReference type="RuleBase" id="RU364068"/>
    </source>
</evidence>
<evidence type="ECO:0000256" key="6">
    <source>
        <dbReference type="ARBA" id="ARBA00022723"/>
    </source>
</evidence>
<dbReference type="EMBL" id="JACICY010000005">
    <property type="protein sequence ID" value="MBB3861167.1"/>
    <property type="molecule type" value="Genomic_DNA"/>
</dbReference>
<dbReference type="FunFam" id="3.30.540.10:FF:000003">
    <property type="entry name" value="Inositol-1-monophosphatase"/>
    <property type="match status" value="1"/>
</dbReference>
<keyword evidence="7 10" id="KW-0378">Hydrolase</keyword>
<dbReference type="InterPro" id="IPR022337">
    <property type="entry name" value="Inositol_monophosphatase_SuhB"/>
</dbReference>
<dbReference type="CDD" id="cd01639">
    <property type="entry name" value="IMPase"/>
    <property type="match status" value="1"/>
</dbReference>
<evidence type="ECO:0000256" key="7">
    <source>
        <dbReference type="ARBA" id="ARBA00022801"/>
    </source>
</evidence>
<dbReference type="GO" id="GO:0006020">
    <property type="term" value="P:inositol metabolic process"/>
    <property type="evidence" value="ECO:0007669"/>
    <property type="project" value="TreeGrafter"/>
</dbReference>
<evidence type="ECO:0000256" key="3">
    <source>
        <dbReference type="ARBA" id="ARBA00009759"/>
    </source>
</evidence>
<name>A0A7W6EW98_9SPHN</name>
<sequence length="274" mass="30218">MAAISGLMRVMERAARKAGGRLRRDFGEVEHLQVSKKGPADFVSKADQMSERTLWDELREARPGWGFLMEEGGEIPGDDGKPRFIIDPLDGTSNFLHGIPHFAISIAVQEPTLDGRGWGEVTAGLIYQPITDESFWAEKSRGAWLQDRRLRVSARRYLDEALIATGIPFAGRGDINEWVRIYAELGPRIAGVRRNGAASLDLAWVAAGRYDGYWESSLQPWDTAAGCLLVREAGGFVSDYKGRSQPICDETLLAGNDALHSKLHKLLVGALRNA</sequence>
<comment type="catalytic activity">
    <reaction evidence="1 10">
        <text>a myo-inositol phosphate + H2O = myo-inositol + phosphate</text>
        <dbReference type="Rhea" id="RHEA:24056"/>
        <dbReference type="ChEBI" id="CHEBI:15377"/>
        <dbReference type="ChEBI" id="CHEBI:17268"/>
        <dbReference type="ChEBI" id="CHEBI:43474"/>
        <dbReference type="ChEBI" id="CHEBI:84139"/>
        <dbReference type="EC" id="3.1.3.25"/>
    </reaction>
</comment>
<dbReference type="EC" id="3.1.3.25" evidence="4 10"/>
<dbReference type="PANTHER" id="PTHR20854">
    <property type="entry name" value="INOSITOL MONOPHOSPHATASE"/>
    <property type="match status" value="1"/>
</dbReference>
<keyword evidence="8 9" id="KW-0460">Magnesium</keyword>
<feature type="binding site" evidence="9">
    <location>
        <position position="222"/>
    </location>
    <ligand>
        <name>Mg(2+)</name>
        <dbReference type="ChEBI" id="CHEBI:18420"/>
        <label>1</label>
        <note>catalytic</note>
    </ligand>
</feature>
<dbReference type="GO" id="GO:0046854">
    <property type="term" value="P:phosphatidylinositol phosphate biosynthetic process"/>
    <property type="evidence" value="ECO:0007669"/>
    <property type="project" value="InterPro"/>
</dbReference>